<protein>
    <submittedName>
        <fullName evidence="1">Uncharacterized protein</fullName>
    </submittedName>
</protein>
<dbReference type="EMBL" id="JAQJZL010000009">
    <property type="protein sequence ID" value="KAJ6038083.1"/>
    <property type="molecule type" value="Genomic_DNA"/>
</dbReference>
<reference evidence="1" key="2">
    <citation type="submission" date="2023-01" db="EMBL/GenBank/DDBJ databases">
        <authorList>
            <person name="Petersen C."/>
        </authorList>
    </citation>
    <scope>NUCLEOTIDE SEQUENCE</scope>
    <source>
        <strain evidence="1">IBT 15450</strain>
    </source>
</reference>
<sequence>MASHLATADSYILSSATSFDHNANSYMYCMSGSEEQYSMVTRSIGPNSAQVPEYVNQQATTPAWNTQMPNWTMQQ</sequence>
<accession>A0AAD6I9J2</accession>
<evidence type="ECO:0000313" key="2">
    <source>
        <dbReference type="Proteomes" id="UP001219568"/>
    </source>
</evidence>
<proteinExistence type="predicted"/>
<comment type="caution">
    <text evidence="1">The sequence shown here is derived from an EMBL/GenBank/DDBJ whole genome shotgun (WGS) entry which is preliminary data.</text>
</comment>
<name>A0AAD6I9J2_PENCN</name>
<dbReference type="Proteomes" id="UP001219568">
    <property type="component" value="Unassembled WGS sequence"/>
</dbReference>
<keyword evidence="2" id="KW-1185">Reference proteome</keyword>
<organism evidence="1 2">
    <name type="scientific">Penicillium canescens</name>
    <dbReference type="NCBI Taxonomy" id="5083"/>
    <lineage>
        <taxon>Eukaryota</taxon>
        <taxon>Fungi</taxon>
        <taxon>Dikarya</taxon>
        <taxon>Ascomycota</taxon>
        <taxon>Pezizomycotina</taxon>
        <taxon>Eurotiomycetes</taxon>
        <taxon>Eurotiomycetidae</taxon>
        <taxon>Eurotiales</taxon>
        <taxon>Aspergillaceae</taxon>
        <taxon>Penicillium</taxon>
    </lineage>
</organism>
<gene>
    <name evidence="1" type="ORF">N7460_007854</name>
</gene>
<dbReference type="AlphaFoldDB" id="A0AAD6I9J2"/>
<evidence type="ECO:0000313" key="1">
    <source>
        <dbReference type="EMBL" id="KAJ6038083.1"/>
    </source>
</evidence>
<reference evidence="1" key="1">
    <citation type="journal article" date="2023" name="IMA Fungus">
        <title>Comparative genomic study of the Penicillium genus elucidates a diverse pangenome and 15 lateral gene transfer events.</title>
        <authorList>
            <person name="Petersen C."/>
            <person name="Sorensen T."/>
            <person name="Nielsen M.R."/>
            <person name="Sondergaard T.E."/>
            <person name="Sorensen J.L."/>
            <person name="Fitzpatrick D.A."/>
            <person name="Frisvad J.C."/>
            <person name="Nielsen K.L."/>
        </authorList>
    </citation>
    <scope>NUCLEOTIDE SEQUENCE</scope>
    <source>
        <strain evidence="1">IBT 15450</strain>
    </source>
</reference>